<evidence type="ECO:0000313" key="2">
    <source>
        <dbReference type="Proteomes" id="UP000265520"/>
    </source>
</evidence>
<proteinExistence type="predicted"/>
<name>A0A392W9N5_9FABA</name>
<comment type="caution">
    <text evidence="1">The sequence shown here is derived from an EMBL/GenBank/DDBJ whole genome shotgun (WGS) entry which is preliminary data.</text>
</comment>
<evidence type="ECO:0000313" key="1">
    <source>
        <dbReference type="EMBL" id="MCI97344.1"/>
    </source>
</evidence>
<feature type="non-terminal residue" evidence="1">
    <location>
        <position position="1"/>
    </location>
</feature>
<protein>
    <submittedName>
        <fullName evidence="1">Uncharacterized protein</fullName>
    </submittedName>
</protein>
<organism evidence="1 2">
    <name type="scientific">Trifolium medium</name>
    <dbReference type="NCBI Taxonomy" id="97028"/>
    <lineage>
        <taxon>Eukaryota</taxon>
        <taxon>Viridiplantae</taxon>
        <taxon>Streptophyta</taxon>
        <taxon>Embryophyta</taxon>
        <taxon>Tracheophyta</taxon>
        <taxon>Spermatophyta</taxon>
        <taxon>Magnoliopsida</taxon>
        <taxon>eudicotyledons</taxon>
        <taxon>Gunneridae</taxon>
        <taxon>Pentapetalae</taxon>
        <taxon>rosids</taxon>
        <taxon>fabids</taxon>
        <taxon>Fabales</taxon>
        <taxon>Fabaceae</taxon>
        <taxon>Papilionoideae</taxon>
        <taxon>50 kb inversion clade</taxon>
        <taxon>NPAAA clade</taxon>
        <taxon>Hologalegina</taxon>
        <taxon>IRL clade</taxon>
        <taxon>Trifolieae</taxon>
        <taxon>Trifolium</taxon>
    </lineage>
</organism>
<reference evidence="1 2" key="1">
    <citation type="journal article" date="2018" name="Front. Plant Sci.">
        <title>Red Clover (Trifolium pratense) and Zigzag Clover (T. medium) - A Picture of Genomic Similarities and Differences.</title>
        <authorList>
            <person name="Dluhosova J."/>
            <person name="Istvanek J."/>
            <person name="Nedelnik J."/>
            <person name="Repkova J."/>
        </authorList>
    </citation>
    <scope>NUCLEOTIDE SEQUENCE [LARGE SCALE GENOMIC DNA]</scope>
    <source>
        <strain evidence="2">cv. 10/8</strain>
        <tissue evidence="1">Leaf</tissue>
    </source>
</reference>
<sequence>EVIKRARDALCDWKKVQQQNTYNSSSNTIAANHFWTKPPTGALKCNVDTACYVD</sequence>
<accession>A0A392W9N5</accession>
<dbReference type="EMBL" id="LXQA011440624">
    <property type="protein sequence ID" value="MCI97344.1"/>
    <property type="molecule type" value="Genomic_DNA"/>
</dbReference>
<keyword evidence="2" id="KW-1185">Reference proteome</keyword>
<dbReference type="Proteomes" id="UP000265520">
    <property type="component" value="Unassembled WGS sequence"/>
</dbReference>
<dbReference type="AlphaFoldDB" id="A0A392W9N5"/>